<dbReference type="GO" id="GO:0006279">
    <property type="term" value="P:premeiotic DNA replication"/>
    <property type="evidence" value="ECO:0007669"/>
    <property type="project" value="UniProtKB-ARBA"/>
</dbReference>
<keyword evidence="8" id="KW-1185">Reference proteome</keyword>
<evidence type="ECO:0000313" key="8">
    <source>
        <dbReference type="Proteomes" id="UP000030655"/>
    </source>
</evidence>
<keyword evidence="3 4" id="KW-0238">DNA-binding</keyword>
<dbReference type="GO" id="GO:0043596">
    <property type="term" value="C:nuclear replication fork"/>
    <property type="evidence" value="ECO:0007669"/>
    <property type="project" value="UniProtKB-ARBA"/>
</dbReference>
<dbReference type="InterPro" id="IPR012340">
    <property type="entry name" value="NA-bd_OB-fold"/>
</dbReference>
<evidence type="ECO:0000256" key="3">
    <source>
        <dbReference type="ARBA" id="ARBA00023125"/>
    </source>
</evidence>
<dbReference type="VEuPathDB" id="MicrosporidiaDB:H312_01602"/>
<dbReference type="InterPro" id="IPR041562">
    <property type="entry name" value="MCM_lid"/>
</dbReference>
<dbReference type="GO" id="GO:0005524">
    <property type="term" value="F:ATP binding"/>
    <property type="evidence" value="ECO:0007669"/>
    <property type="project" value="UniProtKB-KW"/>
</dbReference>
<dbReference type="STRING" id="1288291.A0A059F1M1"/>
<dbReference type="GO" id="GO:0017116">
    <property type="term" value="F:single-stranded DNA helicase activity"/>
    <property type="evidence" value="ECO:0007669"/>
    <property type="project" value="TreeGrafter"/>
</dbReference>
<dbReference type="SUPFAM" id="SSF50249">
    <property type="entry name" value="Nucleic acid-binding proteins"/>
    <property type="match status" value="1"/>
</dbReference>
<dbReference type="GO" id="GO:0042555">
    <property type="term" value="C:MCM complex"/>
    <property type="evidence" value="ECO:0007669"/>
    <property type="project" value="UniProtKB-ARBA"/>
</dbReference>
<dbReference type="Pfam" id="PF00493">
    <property type="entry name" value="MCM"/>
    <property type="match status" value="1"/>
</dbReference>
<accession>A0A059F1M1</accession>
<dbReference type="Proteomes" id="UP000030655">
    <property type="component" value="Unassembled WGS sequence"/>
</dbReference>
<organism evidence="7 8">
    <name type="scientific">Anncaliia algerae PRA339</name>
    <dbReference type="NCBI Taxonomy" id="1288291"/>
    <lineage>
        <taxon>Eukaryota</taxon>
        <taxon>Fungi</taxon>
        <taxon>Fungi incertae sedis</taxon>
        <taxon>Microsporidia</taxon>
        <taxon>Tubulinosematoidea</taxon>
        <taxon>Tubulinosematidae</taxon>
        <taxon>Anncaliia</taxon>
    </lineage>
</organism>
<evidence type="ECO:0000256" key="1">
    <source>
        <dbReference type="ARBA" id="ARBA00022741"/>
    </source>
</evidence>
<dbReference type="HOGENOM" id="CLU_000995_7_2_1"/>
<dbReference type="PANTHER" id="PTHR11630">
    <property type="entry name" value="DNA REPLICATION LICENSING FACTOR MCM FAMILY MEMBER"/>
    <property type="match status" value="1"/>
</dbReference>
<protein>
    <recommendedName>
        <fullName evidence="6">MCM C-terminal AAA(+) ATPase domain-containing protein</fullName>
    </recommendedName>
</protein>
<dbReference type="AlphaFoldDB" id="A0A059F1M1"/>
<dbReference type="GO" id="GO:0003697">
    <property type="term" value="F:single-stranded DNA binding"/>
    <property type="evidence" value="ECO:0007669"/>
    <property type="project" value="TreeGrafter"/>
</dbReference>
<feature type="chain" id="PRO_5001577692" description="MCM C-terminal AAA(+) ATPase domain-containing protein" evidence="5">
    <location>
        <begin position="26"/>
        <end position="557"/>
    </location>
</feature>
<evidence type="ECO:0000256" key="4">
    <source>
        <dbReference type="RuleBase" id="RU004070"/>
    </source>
</evidence>
<dbReference type="Gene3D" id="3.40.50.300">
    <property type="entry name" value="P-loop containing nucleotide triphosphate hydrolases"/>
    <property type="match status" value="1"/>
</dbReference>
<evidence type="ECO:0000259" key="6">
    <source>
        <dbReference type="PROSITE" id="PS50051"/>
    </source>
</evidence>
<reference evidence="8" key="1">
    <citation type="submission" date="2013-02" db="EMBL/GenBank/DDBJ databases">
        <authorList>
            <consortium name="The Broad Institute Genome Sequencing Platform"/>
            <person name="Cuomo C."/>
            <person name="Becnel J."/>
            <person name="Sanscrainte N."/>
            <person name="Walker B."/>
            <person name="Young S.K."/>
            <person name="Zeng Q."/>
            <person name="Gargeya S."/>
            <person name="Fitzgerald M."/>
            <person name="Haas B."/>
            <person name="Abouelleil A."/>
            <person name="Alvarado L."/>
            <person name="Arachchi H.M."/>
            <person name="Berlin A.M."/>
            <person name="Chapman S.B."/>
            <person name="Dewar J."/>
            <person name="Goldberg J."/>
            <person name="Griggs A."/>
            <person name="Gujja S."/>
            <person name="Hansen M."/>
            <person name="Howarth C."/>
            <person name="Imamovic A."/>
            <person name="Larimer J."/>
            <person name="McCowan C."/>
            <person name="Murphy C."/>
            <person name="Neiman D."/>
            <person name="Pearson M."/>
            <person name="Priest M."/>
            <person name="Roberts A."/>
            <person name="Saif S."/>
            <person name="Shea T."/>
            <person name="Sisk P."/>
            <person name="Sykes S."/>
            <person name="Wortman J."/>
            <person name="Nusbaum C."/>
            <person name="Birren B."/>
        </authorList>
    </citation>
    <scope>NUCLEOTIDE SEQUENCE [LARGE SCALE GENOMIC DNA]</scope>
    <source>
        <strain evidence="8">PRA339</strain>
    </source>
</reference>
<sequence>MFYIKIFLHVFKILQMLNLLTYLNSHPEINLIDLYNCYPEETHSMIKNASSFNEILKSKQITGIPKSLVQKFPSSSDLHKFITVVGTIVKNGQVLLNNVKLTYTCVKCNSKCDIKEICDNCGGTNLIKSENFSSAMKCQKIRIQDISNPSCLSETLEVVLSDKHAGLFLPGERVLVSGIVNLKINNNKPEMDMKPTIYMEALDVQREEIENLNEVNESLYFEFNNLDPFNKRKFLIESFKNEIYGWSFVKLGLLLAIAKGSKIEHRPTIHILLVGDPSTGKSCFLEGCLKLVFPSVYANGIGTTDAGLTTCAVKQGKEWALEAGALVLSDMGLCCIDEIDAIKPQDCHGLLEAMEQQTLSIAKAGLVTTLNSRTSIIASAAAKYKYELLDDLISTNTLSTPLLTRFDLIFGMFEPKKDLMEIIDKVINRSTVLKDKNINTWNTTVLKSYLQKVRKEEKEINMNEREILLNYYNKKRRAAGKASEFFSIRLLEGLMRLVEAHCKLVQKESIDEEDVYSVLILYEASLCTKKLIEVSDDVFINKEVYEKTKEELINKLK</sequence>
<dbReference type="GO" id="GO:0016787">
    <property type="term" value="F:hydrolase activity"/>
    <property type="evidence" value="ECO:0007669"/>
    <property type="project" value="UniProtKB-KW"/>
</dbReference>
<comment type="similarity">
    <text evidence="4">Belongs to the MCM family.</text>
</comment>
<name>A0A059F1M1_9MICR</name>
<proteinExistence type="inferred from homology"/>
<feature type="domain" description="MCM C-terminal AAA(+) ATPase" evidence="6">
    <location>
        <begin position="235"/>
        <end position="410"/>
    </location>
</feature>
<dbReference type="Pfam" id="PF17855">
    <property type="entry name" value="MCM_lid"/>
    <property type="match status" value="1"/>
</dbReference>
<dbReference type="InterPro" id="IPR031327">
    <property type="entry name" value="MCM"/>
</dbReference>
<dbReference type="GO" id="GO:0005656">
    <property type="term" value="C:nuclear pre-replicative complex"/>
    <property type="evidence" value="ECO:0007669"/>
    <property type="project" value="UniProtKB-ARBA"/>
</dbReference>
<reference evidence="7 8" key="2">
    <citation type="submission" date="2014-03" db="EMBL/GenBank/DDBJ databases">
        <title>The Genome Sequence of Anncaliia algerae insect isolate PRA339.</title>
        <authorList>
            <consortium name="The Broad Institute Genome Sequencing Platform"/>
            <consortium name="The Broad Institute Genome Sequencing Center for Infectious Disease"/>
            <person name="Cuomo C."/>
            <person name="Becnel J."/>
            <person name="Sanscrainte N."/>
            <person name="Walker B."/>
            <person name="Young S.K."/>
            <person name="Zeng Q."/>
            <person name="Gargeya S."/>
            <person name="Fitzgerald M."/>
            <person name="Haas B."/>
            <person name="Abouelleil A."/>
            <person name="Alvarado L."/>
            <person name="Arachchi H.M."/>
            <person name="Berlin A.M."/>
            <person name="Chapman S.B."/>
            <person name="Dewar J."/>
            <person name="Goldberg J."/>
            <person name="Griggs A."/>
            <person name="Gujja S."/>
            <person name="Hansen M."/>
            <person name="Howarth C."/>
            <person name="Imamovic A."/>
            <person name="Larimer J."/>
            <person name="McCowan C."/>
            <person name="Murphy C."/>
            <person name="Neiman D."/>
            <person name="Pearson M."/>
            <person name="Priest M."/>
            <person name="Roberts A."/>
            <person name="Saif S."/>
            <person name="Shea T."/>
            <person name="Sisk P."/>
            <person name="Sykes S."/>
            <person name="Wortman J."/>
            <person name="Nusbaum C."/>
            <person name="Birren B."/>
        </authorList>
    </citation>
    <scope>NUCLEOTIDE SEQUENCE [LARGE SCALE GENOMIC DNA]</scope>
    <source>
        <strain evidence="7 8">PRA339</strain>
    </source>
</reference>
<dbReference type="InterPro" id="IPR027417">
    <property type="entry name" value="P-loop_NTPase"/>
</dbReference>
<dbReference type="EMBL" id="KK365154">
    <property type="protein sequence ID" value="KCZ80997.1"/>
    <property type="molecule type" value="Genomic_DNA"/>
</dbReference>
<dbReference type="PROSITE" id="PS50051">
    <property type="entry name" value="MCM_2"/>
    <property type="match status" value="1"/>
</dbReference>
<dbReference type="InterPro" id="IPR001208">
    <property type="entry name" value="MCM_dom"/>
</dbReference>
<dbReference type="SMART" id="SM00350">
    <property type="entry name" value="MCM"/>
    <property type="match status" value="1"/>
</dbReference>
<feature type="signal peptide" evidence="5">
    <location>
        <begin position="1"/>
        <end position="25"/>
    </location>
</feature>
<keyword evidence="1 4" id="KW-0547">Nucleotide-binding</keyword>
<dbReference type="InterPro" id="IPR033762">
    <property type="entry name" value="MCM_OB"/>
</dbReference>
<dbReference type="GO" id="GO:0000724">
    <property type="term" value="P:double-strand break repair via homologous recombination"/>
    <property type="evidence" value="ECO:0007669"/>
    <property type="project" value="TreeGrafter"/>
</dbReference>
<gene>
    <name evidence="7" type="ORF">H312_01602</name>
</gene>
<dbReference type="Gene3D" id="2.20.28.10">
    <property type="match status" value="1"/>
</dbReference>
<dbReference type="GO" id="GO:0031261">
    <property type="term" value="C:DNA replication preinitiation complex"/>
    <property type="evidence" value="ECO:0007669"/>
    <property type="project" value="UniProtKB-ARBA"/>
</dbReference>
<keyword evidence="2 4" id="KW-0067">ATP-binding</keyword>
<dbReference type="Pfam" id="PF17207">
    <property type="entry name" value="MCM_OB"/>
    <property type="match status" value="1"/>
</dbReference>
<dbReference type="OrthoDB" id="6274823at2759"/>
<evidence type="ECO:0000313" key="7">
    <source>
        <dbReference type="EMBL" id="KCZ80997.1"/>
    </source>
</evidence>
<dbReference type="PRINTS" id="PR01657">
    <property type="entry name" value="MCMFAMILY"/>
</dbReference>
<dbReference type="PANTHER" id="PTHR11630:SF48">
    <property type="entry name" value="DNA HELICASE MCM9"/>
    <property type="match status" value="1"/>
</dbReference>
<evidence type="ECO:0000256" key="2">
    <source>
        <dbReference type="ARBA" id="ARBA00022840"/>
    </source>
</evidence>
<dbReference type="Gene3D" id="2.40.50.140">
    <property type="entry name" value="Nucleic acid-binding proteins"/>
    <property type="match status" value="1"/>
</dbReference>
<dbReference type="SUPFAM" id="SSF52540">
    <property type="entry name" value="P-loop containing nucleoside triphosphate hydrolases"/>
    <property type="match status" value="1"/>
</dbReference>
<keyword evidence="5" id="KW-0732">Signal</keyword>
<evidence type="ECO:0000256" key="5">
    <source>
        <dbReference type="SAM" id="SignalP"/>
    </source>
</evidence>